<sequence length="495" mass="51120">MTPARPPPRRAPSVPPVPAGRWLRTALLLGGAPAAALLVLLAGGWLAPGPGLAALAATLLAAAALARLLLRDLARLAAALREAAAEEAEDGAPAPPRPAGAAAPLLPAVRELAEGLARLARQMQERRAELAALRRADVAIVEALPDPLLVLGGAGPLAPLRANAAARALFGASPQGASGDVAALLRHPVLAEAVHRAAATGQAQAADLTLPVPVARELAATAIPLDPPLADGGRLLVVLSDRTRERAVERMRADFVANASHELRTPLASLIGFIETLRGPAEDDAEARARFLAIMAEQAERMRRLIDDLLGLTRIELTEHTPPAGRADLAALARAEAEAMAPLFAARRVTLALDLAPEGTAVAEPADAEQLAQVVRNLLDNALRHGCAEGGAVRLAVAQAEAPRGASRPGGVLLSVADDGPGIPREHIPRLTERFYRVDRGRSRAAGGTGLGLAIVKHIVSRHRGQLLIESEEGRGATFRVWLPAAPAAPGAAAG</sequence>
<dbReference type="SUPFAM" id="SSF55874">
    <property type="entry name" value="ATPase domain of HSP90 chaperone/DNA topoisomerase II/histidine kinase"/>
    <property type="match status" value="1"/>
</dbReference>
<evidence type="ECO:0000256" key="1">
    <source>
        <dbReference type="ARBA" id="ARBA00000085"/>
    </source>
</evidence>
<dbReference type="RefSeq" id="WP_220117135.1">
    <property type="nucleotide sequence ID" value="NZ_JAHZUY010000014.1"/>
</dbReference>
<dbReference type="EC" id="2.7.13.3" evidence="2"/>
<evidence type="ECO:0000259" key="9">
    <source>
        <dbReference type="PROSITE" id="PS50109"/>
    </source>
</evidence>
<dbReference type="Gene3D" id="3.30.565.10">
    <property type="entry name" value="Histidine kinase-like ATPase, C-terminal domain"/>
    <property type="match status" value="1"/>
</dbReference>
<dbReference type="InterPro" id="IPR005467">
    <property type="entry name" value="His_kinase_dom"/>
</dbReference>
<dbReference type="InterPro" id="IPR036890">
    <property type="entry name" value="HATPase_C_sf"/>
</dbReference>
<dbReference type="Pfam" id="PF00512">
    <property type="entry name" value="HisKA"/>
    <property type="match status" value="1"/>
</dbReference>
<evidence type="ECO:0000256" key="5">
    <source>
        <dbReference type="ARBA" id="ARBA00022777"/>
    </source>
</evidence>
<evidence type="ECO:0000256" key="6">
    <source>
        <dbReference type="ARBA" id="ARBA00023012"/>
    </source>
</evidence>
<feature type="domain" description="Histidine kinase" evidence="9">
    <location>
        <begin position="258"/>
        <end position="487"/>
    </location>
</feature>
<protein>
    <recommendedName>
        <fullName evidence="2">histidine kinase</fullName>
        <ecNumber evidence="2">2.7.13.3</ecNumber>
    </recommendedName>
</protein>
<dbReference type="CDD" id="cd00082">
    <property type="entry name" value="HisKA"/>
    <property type="match status" value="1"/>
</dbReference>
<dbReference type="Pfam" id="PF02518">
    <property type="entry name" value="HATPase_c"/>
    <property type="match status" value="1"/>
</dbReference>
<organism evidence="10 11">
    <name type="scientific">Caldovatus aquaticus</name>
    <dbReference type="NCBI Taxonomy" id="2865671"/>
    <lineage>
        <taxon>Bacteria</taxon>
        <taxon>Pseudomonadati</taxon>
        <taxon>Pseudomonadota</taxon>
        <taxon>Alphaproteobacteria</taxon>
        <taxon>Acetobacterales</taxon>
        <taxon>Roseomonadaceae</taxon>
        <taxon>Caldovatus</taxon>
    </lineage>
</organism>
<dbReference type="Gene3D" id="1.10.287.130">
    <property type="match status" value="1"/>
</dbReference>
<keyword evidence="3" id="KW-0597">Phosphoprotein</keyword>
<name>A0ABS7F3H3_9PROT</name>
<dbReference type="PRINTS" id="PR00344">
    <property type="entry name" value="BCTRLSENSOR"/>
</dbReference>
<keyword evidence="11" id="KW-1185">Reference proteome</keyword>
<evidence type="ECO:0000256" key="2">
    <source>
        <dbReference type="ARBA" id="ARBA00012438"/>
    </source>
</evidence>
<evidence type="ECO:0000256" key="4">
    <source>
        <dbReference type="ARBA" id="ARBA00022679"/>
    </source>
</evidence>
<proteinExistence type="predicted"/>
<dbReference type="InterPro" id="IPR036097">
    <property type="entry name" value="HisK_dim/P_sf"/>
</dbReference>
<keyword evidence="8" id="KW-0472">Membrane</keyword>
<dbReference type="GO" id="GO:0016301">
    <property type="term" value="F:kinase activity"/>
    <property type="evidence" value="ECO:0007669"/>
    <property type="project" value="UniProtKB-KW"/>
</dbReference>
<keyword evidence="7" id="KW-0175">Coiled coil</keyword>
<evidence type="ECO:0000256" key="3">
    <source>
        <dbReference type="ARBA" id="ARBA00022553"/>
    </source>
</evidence>
<comment type="caution">
    <text evidence="10">The sequence shown here is derived from an EMBL/GenBank/DDBJ whole genome shotgun (WGS) entry which is preliminary data.</text>
</comment>
<dbReference type="PANTHER" id="PTHR45453">
    <property type="entry name" value="PHOSPHATE REGULON SENSOR PROTEIN PHOR"/>
    <property type="match status" value="1"/>
</dbReference>
<evidence type="ECO:0000256" key="8">
    <source>
        <dbReference type="SAM" id="Phobius"/>
    </source>
</evidence>
<keyword evidence="8" id="KW-1133">Transmembrane helix</keyword>
<dbReference type="SUPFAM" id="SSF47384">
    <property type="entry name" value="Homodimeric domain of signal transducing histidine kinase"/>
    <property type="match status" value="1"/>
</dbReference>
<comment type="catalytic activity">
    <reaction evidence="1">
        <text>ATP + protein L-histidine = ADP + protein N-phospho-L-histidine.</text>
        <dbReference type="EC" id="2.7.13.3"/>
    </reaction>
</comment>
<dbReference type="InterPro" id="IPR050351">
    <property type="entry name" value="BphY/WalK/GraS-like"/>
</dbReference>
<keyword evidence="4" id="KW-0808">Transferase</keyword>
<dbReference type="EMBL" id="JAHZUY010000014">
    <property type="protein sequence ID" value="MBW8269376.1"/>
    <property type="molecule type" value="Genomic_DNA"/>
</dbReference>
<gene>
    <name evidence="10" type="ORF">K1J50_07730</name>
</gene>
<evidence type="ECO:0000313" key="10">
    <source>
        <dbReference type="EMBL" id="MBW8269376.1"/>
    </source>
</evidence>
<reference evidence="10 11" key="1">
    <citation type="submission" date="2021-08" db="EMBL/GenBank/DDBJ databases">
        <title>Caldovatus sediminis gen. nov., sp. nov., a moderately thermophilic bacterium isolated from a hot spring.</title>
        <authorList>
            <person name="Hu C.-J."/>
            <person name="Li W.-J."/>
            <person name="Xian W.-D."/>
        </authorList>
    </citation>
    <scope>NUCLEOTIDE SEQUENCE [LARGE SCALE GENOMIC DNA]</scope>
    <source>
        <strain evidence="10 11">SYSU G05006</strain>
    </source>
</reference>
<feature type="transmembrane region" description="Helical" evidence="8">
    <location>
        <begin position="26"/>
        <end position="46"/>
    </location>
</feature>
<dbReference type="CDD" id="cd00075">
    <property type="entry name" value="HATPase"/>
    <property type="match status" value="1"/>
</dbReference>
<dbReference type="SMART" id="SM00387">
    <property type="entry name" value="HATPase_c"/>
    <property type="match status" value="1"/>
</dbReference>
<dbReference type="PANTHER" id="PTHR45453:SF1">
    <property type="entry name" value="PHOSPHATE REGULON SENSOR PROTEIN PHOR"/>
    <property type="match status" value="1"/>
</dbReference>
<dbReference type="PROSITE" id="PS50109">
    <property type="entry name" value="HIS_KIN"/>
    <property type="match status" value="1"/>
</dbReference>
<dbReference type="InterPro" id="IPR004358">
    <property type="entry name" value="Sig_transdc_His_kin-like_C"/>
</dbReference>
<dbReference type="SMART" id="SM00388">
    <property type="entry name" value="HisKA"/>
    <property type="match status" value="1"/>
</dbReference>
<feature type="transmembrane region" description="Helical" evidence="8">
    <location>
        <begin position="52"/>
        <end position="70"/>
    </location>
</feature>
<evidence type="ECO:0000256" key="7">
    <source>
        <dbReference type="SAM" id="Coils"/>
    </source>
</evidence>
<dbReference type="InterPro" id="IPR003661">
    <property type="entry name" value="HisK_dim/P_dom"/>
</dbReference>
<feature type="coiled-coil region" evidence="7">
    <location>
        <begin position="66"/>
        <end position="136"/>
    </location>
</feature>
<dbReference type="InterPro" id="IPR003594">
    <property type="entry name" value="HATPase_dom"/>
</dbReference>
<accession>A0ABS7F3H3</accession>
<keyword evidence="8" id="KW-0812">Transmembrane</keyword>
<dbReference type="Proteomes" id="UP001519924">
    <property type="component" value="Unassembled WGS sequence"/>
</dbReference>
<keyword evidence="5 10" id="KW-0418">Kinase</keyword>
<evidence type="ECO:0000313" key="11">
    <source>
        <dbReference type="Proteomes" id="UP001519924"/>
    </source>
</evidence>
<keyword evidence="6" id="KW-0902">Two-component regulatory system</keyword>